<dbReference type="EMBL" id="MLFT02000003">
    <property type="protein sequence ID" value="PHT53206.1"/>
    <property type="molecule type" value="Genomic_DNA"/>
</dbReference>
<reference evidence="2" key="2">
    <citation type="journal article" date="2017" name="J. Anim. Genet.">
        <title>Multiple reference genome sequences of hot pepper reveal the massive evolution of plant disease resistance genes by retroduplication.</title>
        <authorList>
            <person name="Kim S."/>
            <person name="Park J."/>
            <person name="Yeom S.-I."/>
            <person name="Kim Y.-M."/>
            <person name="Seo E."/>
            <person name="Kim K.-T."/>
            <person name="Kim M.-S."/>
            <person name="Lee J.M."/>
            <person name="Cheong K."/>
            <person name="Shin H.-S."/>
            <person name="Kim S.-B."/>
            <person name="Han K."/>
            <person name="Lee J."/>
            <person name="Park M."/>
            <person name="Lee H.-A."/>
            <person name="Lee H.-Y."/>
            <person name="Lee Y."/>
            <person name="Oh S."/>
            <person name="Lee J.H."/>
            <person name="Choi E."/>
            <person name="Choi E."/>
            <person name="Lee S.E."/>
            <person name="Jeon J."/>
            <person name="Kim H."/>
            <person name="Choi G."/>
            <person name="Song H."/>
            <person name="Lee J."/>
            <person name="Lee S.-C."/>
            <person name="Kwon J.-K."/>
            <person name="Lee H.-Y."/>
            <person name="Koo N."/>
            <person name="Hong Y."/>
            <person name="Kim R.W."/>
            <person name="Kang W.-H."/>
            <person name="Huh J.H."/>
            <person name="Kang B.-C."/>
            <person name="Yang T.-J."/>
            <person name="Lee Y.-H."/>
            <person name="Bennetzen J.L."/>
            <person name="Choi D."/>
        </authorList>
    </citation>
    <scope>NUCLEOTIDE SEQUENCE [LARGE SCALE GENOMIC DNA]</scope>
    <source>
        <strain evidence="2">cv. PBC81</strain>
    </source>
</reference>
<sequence>MLKYGYHPKIGLGPRADSIVEPIYLKQHKCTIGLGYEPISGESYSKGFVMTVFVPIQVPVLEKTVDKDITEGIGNLFVAVIEGEWEIYFKKLTIRDVEPG</sequence>
<accession>A0A2G2X6T9</accession>
<gene>
    <name evidence="1" type="ORF">CQW23_07668</name>
</gene>
<dbReference type="Proteomes" id="UP000224567">
    <property type="component" value="Unassembled WGS sequence"/>
</dbReference>
<reference evidence="1 2" key="1">
    <citation type="journal article" date="2017" name="Genome Biol.">
        <title>New reference genome sequences of hot pepper reveal the massive evolution of plant disease-resistance genes by retroduplication.</title>
        <authorList>
            <person name="Kim S."/>
            <person name="Park J."/>
            <person name="Yeom S.I."/>
            <person name="Kim Y.M."/>
            <person name="Seo E."/>
            <person name="Kim K.T."/>
            <person name="Kim M.S."/>
            <person name="Lee J.M."/>
            <person name="Cheong K."/>
            <person name="Shin H.S."/>
            <person name="Kim S.B."/>
            <person name="Han K."/>
            <person name="Lee J."/>
            <person name="Park M."/>
            <person name="Lee H.A."/>
            <person name="Lee H.Y."/>
            <person name="Lee Y."/>
            <person name="Oh S."/>
            <person name="Lee J.H."/>
            <person name="Choi E."/>
            <person name="Choi E."/>
            <person name="Lee S.E."/>
            <person name="Jeon J."/>
            <person name="Kim H."/>
            <person name="Choi G."/>
            <person name="Song H."/>
            <person name="Lee J."/>
            <person name="Lee S.C."/>
            <person name="Kwon J.K."/>
            <person name="Lee H.Y."/>
            <person name="Koo N."/>
            <person name="Hong Y."/>
            <person name="Kim R.W."/>
            <person name="Kang W.H."/>
            <person name="Huh J.H."/>
            <person name="Kang B.C."/>
            <person name="Yang T.J."/>
            <person name="Lee Y.H."/>
            <person name="Bennetzen J.L."/>
            <person name="Choi D."/>
        </authorList>
    </citation>
    <scope>NUCLEOTIDE SEQUENCE [LARGE SCALE GENOMIC DNA]</scope>
    <source>
        <strain evidence="2">cv. PBC81</strain>
    </source>
</reference>
<evidence type="ECO:0008006" key="3">
    <source>
        <dbReference type="Google" id="ProtNLM"/>
    </source>
</evidence>
<evidence type="ECO:0000313" key="2">
    <source>
        <dbReference type="Proteomes" id="UP000224567"/>
    </source>
</evidence>
<dbReference type="AlphaFoldDB" id="A0A2G2X6T9"/>
<proteinExistence type="predicted"/>
<organism evidence="1 2">
    <name type="scientific">Capsicum baccatum</name>
    <name type="common">Peruvian pepper</name>
    <dbReference type="NCBI Taxonomy" id="33114"/>
    <lineage>
        <taxon>Eukaryota</taxon>
        <taxon>Viridiplantae</taxon>
        <taxon>Streptophyta</taxon>
        <taxon>Embryophyta</taxon>
        <taxon>Tracheophyta</taxon>
        <taxon>Spermatophyta</taxon>
        <taxon>Magnoliopsida</taxon>
        <taxon>eudicotyledons</taxon>
        <taxon>Gunneridae</taxon>
        <taxon>Pentapetalae</taxon>
        <taxon>asterids</taxon>
        <taxon>lamiids</taxon>
        <taxon>Solanales</taxon>
        <taxon>Solanaceae</taxon>
        <taxon>Solanoideae</taxon>
        <taxon>Capsiceae</taxon>
        <taxon>Capsicum</taxon>
    </lineage>
</organism>
<keyword evidence="2" id="KW-1185">Reference proteome</keyword>
<comment type="caution">
    <text evidence="1">The sequence shown here is derived from an EMBL/GenBank/DDBJ whole genome shotgun (WGS) entry which is preliminary data.</text>
</comment>
<name>A0A2G2X6T9_CAPBA</name>
<evidence type="ECO:0000313" key="1">
    <source>
        <dbReference type="EMBL" id="PHT53206.1"/>
    </source>
</evidence>
<protein>
    <recommendedName>
        <fullName evidence="3">G-patch domain-containing protein</fullName>
    </recommendedName>
</protein>
<dbReference type="OrthoDB" id="1283000at2759"/>